<dbReference type="EMBL" id="CP037920">
    <property type="protein sequence ID" value="QDT97131.1"/>
    <property type="molecule type" value="Genomic_DNA"/>
</dbReference>
<evidence type="ECO:0000259" key="2">
    <source>
        <dbReference type="Pfam" id="PF07883"/>
    </source>
</evidence>
<dbReference type="InterPro" id="IPR011051">
    <property type="entry name" value="RmlC_Cupin_sf"/>
</dbReference>
<dbReference type="Pfam" id="PF07883">
    <property type="entry name" value="Cupin_2"/>
    <property type="match status" value="2"/>
</dbReference>
<dbReference type="InterPro" id="IPR014710">
    <property type="entry name" value="RmlC-like_jellyroll"/>
</dbReference>
<gene>
    <name evidence="3" type="ORF">V144x_26020</name>
</gene>
<feature type="domain" description="Cupin type-2" evidence="2">
    <location>
        <begin position="48"/>
        <end position="115"/>
    </location>
</feature>
<evidence type="ECO:0000313" key="3">
    <source>
        <dbReference type="EMBL" id="QDT97131.1"/>
    </source>
</evidence>
<dbReference type="PANTHER" id="PTHR35848:SF6">
    <property type="entry name" value="CUPIN TYPE-2 DOMAIN-CONTAINING PROTEIN"/>
    <property type="match status" value="1"/>
</dbReference>
<sequence>MKDRTLQQERLEAIISSSESATVPLADGVELRPLVSSTLGARGLSTGIVTFQSDAMLPAHRHPVSEVIIPITGKIHVIVEGRRYKIGRYDAFHVPAGVAHWVQNDLSELPVSCFSAFASEEPKREWVETSFINKDCTETDSSVMEDLIRFESAPDYELAQNALFRDLFAGRFGSRGICGGYGIFQPGASLPCHIHGFDESITIVEGTAVCQVAGREYELSNCDTACIPEGRPHRFINRSDRTMAMIWVYAGDEPDRTVLEQCCCEESFIKQACESDN</sequence>
<dbReference type="InterPro" id="IPR013096">
    <property type="entry name" value="Cupin_2"/>
</dbReference>
<evidence type="ECO:0000313" key="4">
    <source>
        <dbReference type="Proteomes" id="UP000318704"/>
    </source>
</evidence>
<dbReference type="PANTHER" id="PTHR35848">
    <property type="entry name" value="OXALATE-BINDING PROTEIN"/>
    <property type="match status" value="1"/>
</dbReference>
<keyword evidence="3" id="KW-0238">DNA-binding</keyword>
<dbReference type="Gene3D" id="2.60.120.10">
    <property type="entry name" value="Jelly Rolls"/>
    <property type="match status" value="2"/>
</dbReference>
<keyword evidence="1" id="KW-0479">Metal-binding</keyword>
<dbReference type="KEGG" id="gaw:V144x_26020"/>
<dbReference type="SUPFAM" id="SSF51182">
    <property type="entry name" value="RmlC-like cupins"/>
    <property type="match status" value="2"/>
</dbReference>
<protein>
    <submittedName>
        <fullName evidence="3">DNA-binding transcriptional repressor PuuR</fullName>
    </submittedName>
</protein>
<dbReference type="RefSeq" id="WP_197998901.1">
    <property type="nucleotide sequence ID" value="NZ_CP037920.1"/>
</dbReference>
<organism evidence="3 4">
    <name type="scientific">Gimesia aquarii</name>
    <dbReference type="NCBI Taxonomy" id="2527964"/>
    <lineage>
        <taxon>Bacteria</taxon>
        <taxon>Pseudomonadati</taxon>
        <taxon>Planctomycetota</taxon>
        <taxon>Planctomycetia</taxon>
        <taxon>Planctomycetales</taxon>
        <taxon>Planctomycetaceae</taxon>
        <taxon>Gimesia</taxon>
    </lineage>
</organism>
<evidence type="ECO:0000256" key="1">
    <source>
        <dbReference type="ARBA" id="ARBA00022723"/>
    </source>
</evidence>
<dbReference type="AlphaFoldDB" id="A0A517VVV2"/>
<dbReference type="Proteomes" id="UP000318704">
    <property type="component" value="Chromosome"/>
</dbReference>
<dbReference type="GO" id="GO:0003677">
    <property type="term" value="F:DNA binding"/>
    <property type="evidence" value="ECO:0007669"/>
    <property type="project" value="UniProtKB-KW"/>
</dbReference>
<accession>A0A517VVV2</accession>
<dbReference type="InterPro" id="IPR051610">
    <property type="entry name" value="GPI/OXD"/>
</dbReference>
<name>A0A517VVV2_9PLAN</name>
<reference evidence="3 4" key="1">
    <citation type="submission" date="2019-03" db="EMBL/GenBank/DDBJ databases">
        <title>Deep-cultivation of Planctomycetes and their phenomic and genomic characterization uncovers novel biology.</title>
        <authorList>
            <person name="Wiegand S."/>
            <person name="Jogler M."/>
            <person name="Boedeker C."/>
            <person name="Pinto D."/>
            <person name="Vollmers J."/>
            <person name="Rivas-Marin E."/>
            <person name="Kohn T."/>
            <person name="Peeters S.H."/>
            <person name="Heuer A."/>
            <person name="Rast P."/>
            <person name="Oberbeckmann S."/>
            <person name="Bunk B."/>
            <person name="Jeske O."/>
            <person name="Meyerdierks A."/>
            <person name="Storesund J.E."/>
            <person name="Kallscheuer N."/>
            <person name="Luecker S."/>
            <person name="Lage O.M."/>
            <person name="Pohl T."/>
            <person name="Merkel B.J."/>
            <person name="Hornburger P."/>
            <person name="Mueller R.-W."/>
            <person name="Bruemmer F."/>
            <person name="Labrenz M."/>
            <person name="Spormann A.M."/>
            <person name="Op den Camp H."/>
            <person name="Overmann J."/>
            <person name="Amann R."/>
            <person name="Jetten M.S.M."/>
            <person name="Mascher T."/>
            <person name="Medema M.H."/>
            <person name="Devos D.P."/>
            <person name="Kaster A.-K."/>
            <person name="Ovreas L."/>
            <person name="Rohde M."/>
            <person name="Galperin M.Y."/>
            <person name="Jogler C."/>
        </authorList>
    </citation>
    <scope>NUCLEOTIDE SEQUENCE [LARGE SCALE GENOMIC DNA]</scope>
    <source>
        <strain evidence="3 4">V144</strain>
    </source>
</reference>
<dbReference type="GO" id="GO:0046872">
    <property type="term" value="F:metal ion binding"/>
    <property type="evidence" value="ECO:0007669"/>
    <property type="project" value="UniProtKB-KW"/>
</dbReference>
<feature type="domain" description="Cupin type-2" evidence="2">
    <location>
        <begin position="183"/>
        <end position="249"/>
    </location>
</feature>
<proteinExistence type="predicted"/>